<evidence type="ECO:0000313" key="1">
    <source>
        <dbReference type="EMBL" id="KAH3679291.1"/>
    </source>
</evidence>
<reference evidence="1" key="1">
    <citation type="journal article" date="2021" name="Open Biol.">
        <title>Shared evolutionary footprints suggest mitochondrial oxidative damage underlies multiple complex I losses in fungi.</title>
        <authorList>
            <person name="Schikora-Tamarit M.A."/>
            <person name="Marcet-Houben M."/>
            <person name="Nosek J."/>
            <person name="Gabaldon T."/>
        </authorList>
    </citation>
    <scope>NUCLEOTIDE SEQUENCE</scope>
    <source>
        <strain evidence="1">CBS6341</strain>
    </source>
</reference>
<sequence>MENLQIWKLVTLGVAIVPLFKSNPEVDIPLYIADLNLVINSEESNPALSARIVGNCLKALANASTANDFLPSTFCAAVSTAFDIIISAHPPPNTVLVSLVVCDKTDNASCNERSASSKTCSVAPLKTIVHASPAAQPENLVITSSPMITSSIDLHEPNLTNSG</sequence>
<dbReference type="EMBL" id="JAEUBF010000325">
    <property type="protein sequence ID" value="KAH3679291.1"/>
    <property type="molecule type" value="Genomic_DNA"/>
</dbReference>
<reference evidence="1" key="2">
    <citation type="submission" date="2021-01" db="EMBL/GenBank/DDBJ databases">
        <authorList>
            <person name="Schikora-Tamarit M.A."/>
        </authorList>
    </citation>
    <scope>NUCLEOTIDE SEQUENCE</scope>
    <source>
        <strain evidence="1">CBS6341</strain>
    </source>
</reference>
<gene>
    <name evidence="1" type="ORF">WICMUC_001115</name>
</gene>
<keyword evidence="2" id="KW-1185">Reference proteome</keyword>
<proteinExistence type="predicted"/>
<name>A0A9P8THS5_9ASCO</name>
<dbReference type="Proteomes" id="UP000769528">
    <property type="component" value="Unassembled WGS sequence"/>
</dbReference>
<evidence type="ECO:0000313" key="2">
    <source>
        <dbReference type="Proteomes" id="UP000769528"/>
    </source>
</evidence>
<comment type="caution">
    <text evidence="1">The sequence shown here is derived from an EMBL/GenBank/DDBJ whole genome shotgun (WGS) entry which is preliminary data.</text>
</comment>
<protein>
    <submittedName>
        <fullName evidence="1">Uncharacterized protein</fullName>
    </submittedName>
</protein>
<organism evidence="1 2">
    <name type="scientific">Wickerhamomyces mucosus</name>
    <dbReference type="NCBI Taxonomy" id="1378264"/>
    <lineage>
        <taxon>Eukaryota</taxon>
        <taxon>Fungi</taxon>
        <taxon>Dikarya</taxon>
        <taxon>Ascomycota</taxon>
        <taxon>Saccharomycotina</taxon>
        <taxon>Saccharomycetes</taxon>
        <taxon>Phaffomycetales</taxon>
        <taxon>Wickerhamomycetaceae</taxon>
        <taxon>Wickerhamomyces</taxon>
    </lineage>
</organism>
<dbReference type="AlphaFoldDB" id="A0A9P8THS5"/>
<accession>A0A9P8THS5</accession>